<gene>
    <name evidence="1" type="ORF">BBV17_18475</name>
</gene>
<dbReference type="EMBL" id="MBRJ01000022">
    <property type="protein sequence ID" value="OHX48093.1"/>
    <property type="molecule type" value="Genomic_DNA"/>
</dbReference>
<proteinExistence type="predicted"/>
<reference evidence="1 2" key="1">
    <citation type="submission" date="2016-07" db="EMBL/GenBank/DDBJ databases">
        <title>Bacillus oceanisediminis whole genome.</title>
        <authorList>
            <person name="Pal Y."/>
            <person name="Verma A."/>
            <person name="Mual P."/>
            <person name="Srinivasan K."/>
        </authorList>
    </citation>
    <scope>NUCLEOTIDE SEQUENCE [LARGE SCALE GENOMIC DNA]</scope>
    <source>
        <strain evidence="1 2">Bhandara28</strain>
    </source>
</reference>
<comment type="caution">
    <text evidence="1">The sequence shown here is derived from an EMBL/GenBank/DDBJ whole genome shotgun (WGS) entry which is preliminary data.</text>
</comment>
<evidence type="ECO:0000313" key="2">
    <source>
        <dbReference type="Proteomes" id="UP000180194"/>
    </source>
</evidence>
<dbReference type="Proteomes" id="UP000180194">
    <property type="component" value="Unassembled WGS sequence"/>
</dbReference>
<keyword evidence="2" id="KW-1185">Reference proteome</keyword>
<sequence length="114" mass="13244">MPVHEFGIIEDINNSRIGNAYEPVKYDCISVDDEIIDTIYERLLIVKTYFHSLDRPEFGLAFSGITIIPPESLSLFYDVVISLNLYENSLELYELAQKIKEAYEGRKYMIHYGI</sequence>
<organism evidence="1 2">
    <name type="scientific">Cytobacillus oceanisediminis</name>
    <dbReference type="NCBI Taxonomy" id="665099"/>
    <lineage>
        <taxon>Bacteria</taxon>
        <taxon>Bacillati</taxon>
        <taxon>Bacillota</taxon>
        <taxon>Bacilli</taxon>
        <taxon>Bacillales</taxon>
        <taxon>Bacillaceae</taxon>
        <taxon>Cytobacillus</taxon>
    </lineage>
</organism>
<dbReference type="RefSeq" id="WP_071157384.1">
    <property type="nucleotide sequence ID" value="NZ_CP085392.1"/>
</dbReference>
<evidence type="ECO:0000313" key="1">
    <source>
        <dbReference type="EMBL" id="OHX48093.1"/>
    </source>
</evidence>
<name>A0ABX3CSQ2_9BACI</name>
<accession>A0ABX3CSQ2</accession>
<protein>
    <submittedName>
        <fullName evidence="1">Short-chain dehydrogenase</fullName>
    </submittedName>
</protein>